<dbReference type="GO" id="GO:0005525">
    <property type="term" value="F:GTP binding"/>
    <property type="evidence" value="ECO:0007669"/>
    <property type="project" value="UniProtKB-KW"/>
</dbReference>
<dbReference type="AlphaFoldDB" id="A0AAE2D7H6"/>
<dbReference type="SMART" id="SM00175">
    <property type="entry name" value="RAB"/>
    <property type="match status" value="1"/>
</dbReference>
<proteinExistence type="predicted"/>
<name>A0AAE2D7H6_SCHME</name>
<dbReference type="PROSITE" id="PS51420">
    <property type="entry name" value="RHO"/>
    <property type="match status" value="1"/>
</dbReference>
<dbReference type="SMART" id="SM00177">
    <property type="entry name" value="ARF"/>
    <property type="match status" value="1"/>
</dbReference>
<dbReference type="SMART" id="SM00176">
    <property type="entry name" value="RAN"/>
    <property type="match status" value="1"/>
</dbReference>
<keyword evidence="1" id="KW-0547">Nucleotide-binding</keyword>
<dbReference type="CDD" id="cd00154">
    <property type="entry name" value="Rab"/>
    <property type="match status" value="1"/>
</dbReference>
<keyword evidence="2" id="KW-0342">GTP-binding</keyword>
<evidence type="ECO:0000313" key="4">
    <source>
        <dbReference type="EMBL" id="KAK4474353.1"/>
    </source>
</evidence>
<gene>
    <name evidence="4" type="ORF">MN116_000612</name>
</gene>
<dbReference type="GO" id="GO:0003924">
    <property type="term" value="F:GTPase activity"/>
    <property type="evidence" value="ECO:0007669"/>
    <property type="project" value="InterPro"/>
</dbReference>
<dbReference type="EMBL" id="JALJAT010000001">
    <property type="protein sequence ID" value="KAK4474353.1"/>
    <property type="molecule type" value="Genomic_DNA"/>
</dbReference>
<evidence type="ECO:0000256" key="1">
    <source>
        <dbReference type="ARBA" id="ARBA00022741"/>
    </source>
</evidence>
<dbReference type="FunFam" id="3.40.50.300:FF:001129">
    <property type="entry name" value="ras-related protein Rab-44 isoform X2"/>
    <property type="match status" value="1"/>
</dbReference>
<dbReference type="Proteomes" id="UP001292079">
    <property type="component" value="Unassembled WGS sequence"/>
</dbReference>
<dbReference type="InterPro" id="IPR050227">
    <property type="entry name" value="Rab"/>
</dbReference>
<dbReference type="InterPro" id="IPR005225">
    <property type="entry name" value="Small_GTP-bd"/>
</dbReference>
<dbReference type="NCBIfam" id="TIGR00231">
    <property type="entry name" value="small_GTP"/>
    <property type="match status" value="1"/>
</dbReference>
<accession>A0AAE2D7H6</accession>
<sequence>MTEQSRTGVLDKDSASISPPTFKLLLIGDSCVGKTSLLIRFKDGIFLKGSYISTVGIDYKTKTVKANDQLVRLQIWDTAGQEKFRSLTKSYYRDTSAVLLVYDVCKMDSFGNIKLWMSEISANIQSTNLLIVLVGNKLDEEKNRMVSKKEGERLAKQTDALFWETSAKTGANVESMFHCVAEHLLEMKTLNNTVTSPTFSLKQFNQINNTIQSNNNNSMKTSKLSSSMLSNSIKQSHYHCCPI</sequence>
<keyword evidence="3" id="KW-0449">Lipoprotein</keyword>
<reference evidence="4" key="1">
    <citation type="submission" date="2022-04" db="EMBL/GenBank/DDBJ databases">
        <authorList>
            <person name="Xu L."/>
            <person name="Lv Z."/>
        </authorList>
    </citation>
    <scope>NUCLEOTIDE SEQUENCE</scope>
    <source>
        <strain evidence="4">LV_2022a</strain>
    </source>
</reference>
<dbReference type="PROSITE" id="PS51421">
    <property type="entry name" value="RAS"/>
    <property type="match status" value="1"/>
</dbReference>
<evidence type="ECO:0000313" key="5">
    <source>
        <dbReference type="Proteomes" id="UP001292079"/>
    </source>
</evidence>
<evidence type="ECO:0008006" key="6">
    <source>
        <dbReference type="Google" id="ProtNLM"/>
    </source>
</evidence>
<dbReference type="SMART" id="SM00174">
    <property type="entry name" value="RHO"/>
    <property type="match status" value="1"/>
</dbReference>
<dbReference type="PROSITE" id="PS51419">
    <property type="entry name" value="RAB"/>
    <property type="match status" value="1"/>
</dbReference>
<keyword evidence="5" id="KW-1185">Reference proteome</keyword>
<dbReference type="PANTHER" id="PTHR47977">
    <property type="entry name" value="RAS-RELATED PROTEIN RAB"/>
    <property type="match status" value="1"/>
</dbReference>
<dbReference type="InterPro" id="IPR027417">
    <property type="entry name" value="P-loop_NTPase"/>
</dbReference>
<evidence type="ECO:0000256" key="3">
    <source>
        <dbReference type="ARBA" id="ARBA00023288"/>
    </source>
</evidence>
<dbReference type="SUPFAM" id="SSF52540">
    <property type="entry name" value="P-loop containing nucleoside triphosphate hydrolases"/>
    <property type="match status" value="1"/>
</dbReference>
<dbReference type="Gene3D" id="3.40.50.300">
    <property type="entry name" value="P-loop containing nucleotide triphosphate hydrolases"/>
    <property type="match status" value="1"/>
</dbReference>
<reference evidence="4" key="2">
    <citation type="journal article" date="2023" name="Infect Dis Poverty">
        <title>Chromosome-scale genome of the human blood fluke Schistosoma mekongi and its implications for public health.</title>
        <authorList>
            <person name="Zhou M."/>
            <person name="Xu L."/>
            <person name="Xu D."/>
            <person name="Chen W."/>
            <person name="Khan J."/>
            <person name="Hu Y."/>
            <person name="Huang H."/>
            <person name="Wei H."/>
            <person name="Zhang Y."/>
            <person name="Chusongsang P."/>
            <person name="Tanasarnprasert K."/>
            <person name="Hu X."/>
            <person name="Limpanont Y."/>
            <person name="Lv Z."/>
        </authorList>
    </citation>
    <scope>NUCLEOTIDE SEQUENCE</scope>
    <source>
        <strain evidence="4">LV_2022a</strain>
    </source>
</reference>
<dbReference type="PRINTS" id="PR00449">
    <property type="entry name" value="RASTRNSFRMNG"/>
</dbReference>
<organism evidence="4 5">
    <name type="scientific">Schistosoma mekongi</name>
    <name type="common">Parasitic worm</name>
    <dbReference type="NCBI Taxonomy" id="38744"/>
    <lineage>
        <taxon>Eukaryota</taxon>
        <taxon>Metazoa</taxon>
        <taxon>Spiralia</taxon>
        <taxon>Lophotrochozoa</taxon>
        <taxon>Platyhelminthes</taxon>
        <taxon>Trematoda</taxon>
        <taxon>Digenea</taxon>
        <taxon>Strigeidida</taxon>
        <taxon>Schistosomatoidea</taxon>
        <taxon>Schistosomatidae</taxon>
        <taxon>Schistosoma</taxon>
    </lineage>
</organism>
<dbReference type="SMART" id="SM00173">
    <property type="entry name" value="RAS"/>
    <property type="match status" value="1"/>
</dbReference>
<comment type="caution">
    <text evidence="4">The sequence shown here is derived from an EMBL/GenBank/DDBJ whole genome shotgun (WGS) entry which is preliminary data.</text>
</comment>
<dbReference type="InterPro" id="IPR001806">
    <property type="entry name" value="Small_GTPase"/>
</dbReference>
<protein>
    <recommendedName>
        <fullName evidence="6">Ras-related protein Rab-26</fullName>
    </recommendedName>
</protein>
<evidence type="ECO:0000256" key="2">
    <source>
        <dbReference type="ARBA" id="ARBA00023134"/>
    </source>
</evidence>
<dbReference type="Pfam" id="PF00071">
    <property type="entry name" value="Ras"/>
    <property type="match status" value="1"/>
</dbReference>